<proteinExistence type="predicted"/>
<sequence length="64" mass="7479">MHFYRDFSFLLKECFVPFLIEIVLKQVTGMIKATQNLRMAKMYSKAGLIEGSKTTTSWYAFSIF</sequence>
<dbReference type="AlphaFoldDB" id="A0A645I828"/>
<evidence type="ECO:0000313" key="1">
    <source>
        <dbReference type="EMBL" id="MPN47495.1"/>
    </source>
</evidence>
<dbReference type="EMBL" id="VSSQ01109030">
    <property type="protein sequence ID" value="MPN47495.1"/>
    <property type="molecule type" value="Genomic_DNA"/>
</dbReference>
<accession>A0A645I828</accession>
<comment type="caution">
    <text evidence="1">The sequence shown here is derived from an EMBL/GenBank/DDBJ whole genome shotgun (WGS) entry which is preliminary data.</text>
</comment>
<reference evidence="1" key="1">
    <citation type="submission" date="2019-08" db="EMBL/GenBank/DDBJ databases">
        <authorList>
            <person name="Kucharzyk K."/>
            <person name="Murdoch R.W."/>
            <person name="Higgins S."/>
            <person name="Loffler F."/>
        </authorList>
    </citation>
    <scope>NUCLEOTIDE SEQUENCE</scope>
</reference>
<organism evidence="1">
    <name type="scientific">bioreactor metagenome</name>
    <dbReference type="NCBI Taxonomy" id="1076179"/>
    <lineage>
        <taxon>unclassified sequences</taxon>
        <taxon>metagenomes</taxon>
        <taxon>ecological metagenomes</taxon>
    </lineage>
</organism>
<name>A0A645I828_9ZZZZ</name>
<protein>
    <submittedName>
        <fullName evidence="1">Uncharacterized protein</fullName>
    </submittedName>
</protein>
<gene>
    <name evidence="1" type="ORF">SDC9_195097</name>
</gene>